<dbReference type="Pfam" id="PF12771">
    <property type="entry name" value="SusD-like_2"/>
    <property type="match status" value="1"/>
</dbReference>
<name>A0A5P2GC41_9BACT</name>
<dbReference type="PROSITE" id="PS51257">
    <property type="entry name" value="PROKAR_LIPOPROTEIN"/>
    <property type="match status" value="1"/>
</dbReference>
<evidence type="ECO:0000313" key="1">
    <source>
        <dbReference type="EMBL" id="QES89131.1"/>
    </source>
</evidence>
<dbReference type="SUPFAM" id="SSF48452">
    <property type="entry name" value="TPR-like"/>
    <property type="match status" value="1"/>
</dbReference>
<accession>A0A5P2GC41</accession>
<dbReference type="AlphaFoldDB" id="A0A5P2GC41"/>
<dbReference type="Proteomes" id="UP000292424">
    <property type="component" value="Chromosome"/>
</dbReference>
<dbReference type="EMBL" id="CP044016">
    <property type="protein sequence ID" value="QES89131.1"/>
    <property type="molecule type" value="Genomic_DNA"/>
</dbReference>
<dbReference type="InterPro" id="IPR041662">
    <property type="entry name" value="SusD-like_2"/>
</dbReference>
<organism evidence="1 2">
    <name type="scientific">Rhizosphaericola mali</name>
    <dbReference type="NCBI Taxonomy" id="2545455"/>
    <lineage>
        <taxon>Bacteria</taxon>
        <taxon>Pseudomonadati</taxon>
        <taxon>Bacteroidota</taxon>
        <taxon>Chitinophagia</taxon>
        <taxon>Chitinophagales</taxon>
        <taxon>Chitinophagaceae</taxon>
        <taxon>Rhizosphaericola</taxon>
    </lineage>
</organism>
<dbReference type="KEGG" id="arac:E0W69_010825"/>
<sequence>MYRNKIIKVLTALLCIPIIFTSCKKFLNVNKDNNDLTSPSVNLLLGPIEESVSSRMAAGGAAIYINYWMQNMTLNQPVPNEVTYVVYNSSFNSYWYYAYVTNLNNMKIMDSLAMVDGNDIYAGIAKTLTAYTLGDVTDWWGDVPYSAGLSGVGNLTPKFDSQESIYTNLQVLLDSAIIELDRGNGLVPSTDDYFYSGNATSWKKLAYSLKARFYMHLINASGYDVQTQSKLALAALDNGLTSYTEDCYFTYNGGQNYSSPWYWNFYNTSTNILASNYVDSLKSRKDPRLTKLVAPAANTGLYTGSVIGSGFQTLYNFSIPGDFYAADNANGYIFSADEALFLKAEATYYVSGLSAAQEVYQTAILNNMAKMGLSASADSVQAYLTNRGTLTTSNAIQRIMEEKSVANFFSPEIWTDWRRTGYPALTVISTANGAPANTKGIPRRFLYPLSEETANASNVPTATLTDRVWWDTK</sequence>
<dbReference type="InterPro" id="IPR011990">
    <property type="entry name" value="TPR-like_helical_dom_sf"/>
</dbReference>
<reference evidence="1 2" key="1">
    <citation type="submission" date="2019-09" db="EMBL/GenBank/DDBJ databases">
        <title>Complete genome sequence of Arachidicoccus sp. B3-10 isolated from apple orchard soil.</title>
        <authorList>
            <person name="Kim H.S."/>
            <person name="Han K.-I."/>
            <person name="Suh M.K."/>
            <person name="Lee K.C."/>
            <person name="Eom M.K."/>
            <person name="Kim J.-S."/>
            <person name="Kang S.W."/>
            <person name="Sin Y."/>
            <person name="Lee J.-S."/>
        </authorList>
    </citation>
    <scope>NUCLEOTIDE SEQUENCE [LARGE SCALE GENOMIC DNA]</scope>
    <source>
        <strain evidence="1 2">B3-10</strain>
    </source>
</reference>
<dbReference type="Gene3D" id="1.25.40.390">
    <property type="match status" value="1"/>
</dbReference>
<protein>
    <submittedName>
        <fullName evidence="1">SusD/RagB family nutrient-binding outer membrane lipoprotein</fullName>
    </submittedName>
</protein>
<gene>
    <name evidence="1" type="ORF">E0W69_010825</name>
</gene>
<proteinExistence type="predicted"/>
<keyword evidence="2" id="KW-1185">Reference proteome</keyword>
<dbReference type="OrthoDB" id="614457at2"/>
<dbReference type="RefSeq" id="WP_131330077.1">
    <property type="nucleotide sequence ID" value="NZ_CP044016.1"/>
</dbReference>
<keyword evidence="1" id="KW-0449">Lipoprotein</keyword>
<evidence type="ECO:0000313" key="2">
    <source>
        <dbReference type="Proteomes" id="UP000292424"/>
    </source>
</evidence>